<dbReference type="Proteomes" id="UP001328107">
    <property type="component" value="Unassembled WGS sequence"/>
</dbReference>
<feature type="region of interest" description="Disordered" evidence="1">
    <location>
        <begin position="1"/>
        <end position="82"/>
    </location>
</feature>
<feature type="compositionally biased region" description="Basic and acidic residues" evidence="1">
    <location>
        <begin position="64"/>
        <end position="82"/>
    </location>
</feature>
<reference evidence="3" key="1">
    <citation type="submission" date="2022-10" db="EMBL/GenBank/DDBJ databases">
        <title>Genome assembly of Pristionchus species.</title>
        <authorList>
            <person name="Yoshida K."/>
            <person name="Sommer R.J."/>
        </authorList>
    </citation>
    <scope>NUCLEOTIDE SEQUENCE [LARGE SCALE GENOMIC DNA]</scope>
    <source>
        <strain evidence="3">RS5460</strain>
    </source>
</reference>
<dbReference type="EMBL" id="BTRK01000001">
    <property type="protein sequence ID" value="GMR29984.1"/>
    <property type="molecule type" value="Genomic_DNA"/>
</dbReference>
<keyword evidence="3" id="KW-1185">Reference proteome</keyword>
<organism evidence="2 3">
    <name type="scientific">Pristionchus mayeri</name>
    <dbReference type="NCBI Taxonomy" id="1317129"/>
    <lineage>
        <taxon>Eukaryota</taxon>
        <taxon>Metazoa</taxon>
        <taxon>Ecdysozoa</taxon>
        <taxon>Nematoda</taxon>
        <taxon>Chromadorea</taxon>
        <taxon>Rhabditida</taxon>
        <taxon>Rhabditina</taxon>
        <taxon>Diplogasteromorpha</taxon>
        <taxon>Diplogasteroidea</taxon>
        <taxon>Neodiplogasteridae</taxon>
        <taxon>Pristionchus</taxon>
    </lineage>
</organism>
<feature type="non-terminal residue" evidence="2">
    <location>
        <position position="1"/>
    </location>
</feature>
<gene>
    <name evidence="2" type="ORF">PMAYCL1PPCAC_00179</name>
</gene>
<protein>
    <submittedName>
        <fullName evidence="2">Uncharacterized protein</fullName>
    </submittedName>
</protein>
<comment type="caution">
    <text evidence="2">The sequence shown here is derived from an EMBL/GenBank/DDBJ whole genome shotgun (WGS) entry which is preliminary data.</text>
</comment>
<feature type="non-terminal residue" evidence="2">
    <location>
        <position position="82"/>
    </location>
</feature>
<feature type="compositionally biased region" description="Polar residues" evidence="1">
    <location>
        <begin position="1"/>
        <end position="16"/>
    </location>
</feature>
<evidence type="ECO:0000256" key="1">
    <source>
        <dbReference type="SAM" id="MobiDB-lite"/>
    </source>
</evidence>
<proteinExistence type="predicted"/>
<name>A0AAN4YY70_9BILA</name>
<evidence type="ECO:0000313" key="3">
    <source>
        <dbReference type="Proteomes" id="UP001328107"/>
    </source>
</evidence>
<sequence>GQQPSKQSSRSSGQPPSNKPRPIRTIEAENINHDVKELRKARLRKSQEEEERIARVKQATKRRNSPEIKIDEESTMSEKKSE</sequence>
<feature type="compositionally biased region" description="Basic and acidic residues" evidence="1">
    <location>
        <begin position="24"/>
        <end position="40"/>
    </location>
</feature>
<evidence type="ECO:0000313" key="2">
    <source>
        <dbReference type="EMBL" id="GMR29984.1"/>
    </source>
</evidence>
<dbReference type="AlphaFoldDB" id="A0AAN4YY70"/>
<accession>A0AAN4YY70</accession>